<keyword evidence="2" id="KW-0540">Nuclease</keyword>
<reference evidence="2" key="1">
    <citation type="submission" date="2022-07" db="EMBL/GenBank/DDBJ databases">
        <authorList>
            <person name="Trinca V."/>
            <person name="Uliana J.V.C."/>
            <person name="Torres T.T."/>
            <person name="Ward R.J."/>
            <person name="Monesi N."/>
        </authorList>
    </citation>
    <scope>NUCLEOTIDE SEQUENCE</scope>
    <source>
        <strain evidence="2">HSMRA1968</strain>
        <tissue evidence="2">Whole embryos</tissue>
    </source>
</reference>
<feature type="compositionally biased region" description="Polar residues" evidence="1">
    <location>
        <begin position="637"/>
        <end position="654"/>
    </location>
</feature>
<accession>A0A9Q0NAW2</accession>
<feature type="region of interest" description="Disordered" evidence="1">
    <location>
        <begin position="628"/>
        <end position="655"/>
    </location>
</feature>
<name>A0A9Q0NAW2_9DIPT</name>
<dbReference type="Gene3D" id="1.10.150.280">
    <property type="entry name" value="AF1531-like domain"/>
    <property type="match status" value="1"/>
</dbReference>
<dbReference type="SUPFAM" id="SSF47781">
    <property type="entry name" value="RuvA domain 2-like"/>
    <property type="match status" value="2"/>
</dbReference>
<dbReference type="PANTHER" id="PTHR21180">
    <property type="entry name" value="ENDONUCLEASE/EXONUCLEASE/PHOSPHATASE FAMILY DOMAIN-CONTAINING PROTEIN 1"/>
    <property type="match status" value="1"/>
</dbReference>
<evidence type="ECO:0000256" key="1">
    <source>
        <dbReference type="SAM" id="MobiDB-lite"/>
    </source>
</evidence>
<organism evidence="2 3">
    <name type="scientific">Pseudolycoriella hygida</name>
    <dbReference type="NCBI Taxonomy" id="35572"/>
    <lineage>
        <taxon>Eukaryota</taxon>
        <taxon>Metazoa</taxon>
        <taxon>Ecdysozoa</taxon>
        <taxon>Arthropoda</taxon>
        <taxon>Hexapoda</taxon>
        <taxon>Insecta</taxon>
        <taxon>Pterygota</taxon>
        <taxon>Neoptera</taxon>
        <taxon>Endopterygota</taxon>
        <taxon>Diptera</taxon>
        <taxon>Nematocera</taxon>
        <taxon>Sciaroidea</taxon>
        <taxon>Sciaridae</taxon>
        <taxon>Pseudolycoriella</taxon>
    </lineage>
</organism>
<dbReference type="EMBL" id="WJQU01000001">
    <property type="protein sequence ID" value="KAJ6646251.1"/>
    <property type="molecule type" value="Genomic_DNA"/>
</dbReference>
<dbReference type="Proteomes" id="UP001151699">
    <property type="component" value="Chromosome A"/>
</dbReference>
<dbReference type="OrthoDB" id="6237065at2759"/>
<dbReference type="Pfam" id="PF12836">
    <property type="entry name" value="HHH_3"/>
    <property type="match status" value="2"/>
</dbReference>
<comment type="caution">
    <text evidence="2">The sequence shown here is derived from an EMBL/GenBank/DDBJ whole genome shotgun (WGS) entry which is preliminary data.</text>
</comment>
<keyword evidence="3" id="KW-1185">Reference proteome</keyword>
<dbReference type="Gene3D" id="1.10.150.320">
    <property type="entry name" value="Photosystem II 12 kDa extrinsic protein"/>
    <property type="match status" value="1"/>
</dbReference>
<dbReference type="GO" id="GO:0005886">
    <property type="term" value="C:plasma membrane"/>
    <property type="evidence" value="ECO:0007669"/>
    <property type="project" value="TreeGrafter"/>
</dbReference>
<dbReference type="InterPro" id="IPR051675">
    <property type="entry name" value="Endo/Exo/Phosphatase_dom_1"/>
</dbReference>
<dbReference type="InterPro" id="IPR036691">
    <property type="entry name" value="Endo/exonu/phosph_ase_sf"/>
</dbReference>
<protein>
    <submittedName>
        <fullName evidence="2">Endonuclease/exonuclease/phosphatase family domain-containing protein 1</fullName>
    </submittedName>
</protein>
<dbReference type="PANTHER" id="PTHR21180:SF32">
    <property type="entry name" value="ENDONUCLEASE_EXONUCLEASE_PHOSPHATASE FAMILY DOMAIN-CONTAINING PROTEIN 1"/>
    <property type="match status" value="1"/>
</dbReference>
<dbReference type="InterPro" id="IPR010994">
    <property type="entry name" value="RuvA_2-like"/>
</dbReference>
<dbReference type="AlphaFoldDB" id="A0A9Q0NAW2"/>
<gene>
    <name evidence="2" type="primary">EEPD1</name>
    <name evidence="2" type="ORF">Bhyg_01462</name>
</gene>
<keyword evidence="2" id="KW-0255">Endonuclease</keyword>
<dbReference type="Gene3D" id="3.60.10.10">
    <property type="entry name" value="Endonuclease/exonuclease/phosphatase"/>
    <property type="match status" value="1"/>
</dbReference>
<dbReference type="GO" id="GO:0004519">
    <property type="term" value="F:endonuclease activity"/>
    <property type="evidence" value="ECO:0007669"/>
    <property type="project" value="UniProtKB-KW"/>
</dbReference>
<evidence type="ECO:0000313" key="3">
    <source>
        <dbReference type="Proteomes" id="UP001151699"/>
    </source>
</evidence>
<dbReference type="SUPFAM" id="SSF56219">
    <property type="entry name" value="DNase I-like"/>
    <property type="match status" value="1"/>
</dbReference>
<evidence type="ECO:0000313" key="2">
    <source>
        <dbReference type="EMBL" id="KAJ6646251.1"/>
    </source>
</evidence>
<proteinExistence type="predicted"/>
<keyword evidence="2" id="KW-0378">Hydrolase</keyword>
<sequence length="677" mass="76246">MGQSTSSNSVGLTPASARRRSFLSPFSRRKKQKSPLSATFQAPCSSSFEALNINTATVEQFMTLPGIDRRIAQYIVDHRVAIGGRFQRIDDLALVSGIGAERLEQIRPEICIKKNARSNQGSSLSSRTPSLDSLFSDQNLGQAQKVVFNVNTSSVFQLQQINGMNQEIAANLVDYRNRKGPFKSLDDLIKVKGLSQVRLGALRSALCVNNEEIPKTPKFNHAASVSNGPTSTPIKKVYTNTGHRKSLSVPIKMNLGMSNGFANVPVDDIFDLLGAYSHRPIVEDNYNHIRNGHNTLRIASWNLDKFSMEKSMNPGVKEVICRTILENKWSIICLQEIIEPSALHNICVELNSPSLRRVIEWKDNTHNWKYITNSTCTDIEGLNGLGFIYNADRCDIEVDECFDISLAASADVQEGPIKPSAFVAAFAMDDWMLYVLNIYLRYFDLRKIDKIIKSVEESLQNRNTVTISDIFFVAGDFSSTTYEPTKYFRTNDKTTNRQPVNIDLEDIGFYRVIDSHSTSFSRDLPLNKLDIISSCNILCREKMPVTRNAFREALYKTKSPLSIHNLNQVPSGKSDKLCGYYGVVRQGMCHMAIPREWVWGGPVSEHCPVWIEIYKRKSRLTATIHHSLDNDNEDDNSPVNHQTVRRNSFNSNMSYKRLNGHGNVSELNESSDSVFEK</sequence>